<dbReference type="GeneID" id="136991173"/>
<reference evidence="2" key="1">
    <citation type="submission" date="2025-05" db="UniProtKB">
        <authorList>
            <consortium name="RefSeq"/>
        </authorList>
    </citation>
    <scope>NUCLEOTIDE SEQUENCE [LARGE SCALE GENOMIC DNA]</scope>
</reference>
<reference evidence="3" key="2">
    <citation type="submission" date="2025-08" db="UniProtKB">
        <authorList>
            <consortium name="RefSeq"/>
        </authorList>
    </citation>
    <scope>IDENTIFICATION</scope>
    <source>
        <tissue evidence="3">Blood</tissue>
    </source>
</reference>
<dbReference type="Proteomes" id="UP001652627">
    <property type="component" value="Chromosome 1"/>
</dbReference>
<proteinExistence type="predicted"/>
<feature type="region of interest" description="Disordered" evidence="1">
    <location>
        <begin position="70"/>
        <end position="117"/>
    </location>
</feature>
<dbReference type="RefSeq" id="XP_067146095.1">
    <property type="nucleotide sequence ID" value="XM_067289994.1"/>
</dbReference>
<organism evidence="2 3">
    <name type="scientific">Apteryx mantelli</name>
    <name type="common">North Island brown kiwi</name>
    <dbReference type="NCBI Taxonomy" id="2696672"/>
    <lineage>
        <taxon>Eukaryota</taxon>
        <taxon>Metazoa</taxon>
        <taxon>Chordata</taxon>
        <taxon>Craniata</taxon>
        <taxon>Vertebrata</taxon>
        <taxon>Euteleostomi</taxon>
        <taxon>Archelosauria</taxon>
        <taxon>Archosauria</taxon>
        <taxon>Dinosauria</taxon>
        <taxon>Saurischia</taxon>
        <taxon>Theropoda</taxon>
        <taxon>Coelurosauria</taxon>
        <taxon>Aves</taxon>
        <taxon>Palaeognathae</taxon>
        <taxon>Apterygiformes</taxon>
        <taxon>Apterygidae</taxon>
        <taxon>Apteryx</taxon>
    </lineage>
</organism>
<evidence type="ECO:0000313" key="3">
    <source>
        <dbReference type="RefSeq" id="XP_067146095.1"/>
    </source>
</evidence>
<protein>
    <submittedName>
        <fullName evidence="3">Uncharacterized protein</fullName>
    </submittedName>
</protein>
<gene>
    <name evidence="3" type="primary">LOC136991173</name>
</gene>
<name>A0ABM4E054_9AVES</name>
<keyword evidence="2" id="KW-1185">Reference proteome</keyword>
<accession>A0ABM4E054</accession>
<evidence type="ECO:0000256" key="1">
    <source>
        <dbReference type="SAM" id="MobiDB-lite"/>
    </source>
</evidence>
<sequence length="275" mass="29841">MEILVPLAPHGVPRAASAGSSPFLTAVSYSFPDRESRDVMAPEILASQAGSADRAADGCLEPAAWPAGAACWPQRDSNEDSWGLTKRKPPARGEGRKRPGGPAAERREEPRELHHVRRGLAPETLYGQLGRSTEAGAEGETAADGGRYWDERSKKMAQQNLRQLLSFLRLLVDALTVLLVELVRFLGESVVQVLLVGLLTAIGEHMLKPLLVAVSNSILQPLLLFLLNLLHGIRDLTYPLIDILEGICLQVAVVLRAFRLVEINVQSDGGAARRV</sequence>
<feature type="compositionally biased region" description="Basic and acidic residues" evidence="1">
    <location>
        <begin position="104"/>
        <end position="113"/>
    </location>
</feature>
<evidence type="ECO:0000313" key="2">
    <source>
        <dbReference type="Proteomes" id="UP001652627"/>
    </source>
</evidence>